<comment type="caution">
    <text evidence="2">The sequence shown here is derived from an EMBL/GenBank/DDBJ whole genome shotgun (WGS) entry which is preliminary data.</text>
</comment>
<reference evidence="2" key="1">
    <citation type="submission" date="2021-09" db="EMBL/GenBank/DDBJ databases">
        <authorList>
            <person name="Martin H S."/>
        </authorList>
    </citation>
    <scope>NUCLEOTIDE SEQUENCE</scope>
</reference>
<proteinExistence type="predicted"/>
<evidence type="ECO:0000256" key="1">
    <source>
        <dbReference type="SAM" id="MobiDB-lite"/>
    </source>
</evidence>
<feature type="region of interest" description="Disordered" evidence="1">
    <location>
        <begin position="46"/>
        <end position="86"/>
    </location>
</feature>
<gene>
    <name evidence="2" type="ORF">DCHRY22_LOCUS12342</name>
</gene>
<sequence>MRTDELTSPTVKRQGIALTVHSANQRSTRNDPRVYYLAALRLAPHPRPHRFGKTYRYSPGDHWSTQAPPPRQGGGPRGGGDSVSSY</sequence>
<dbReference type="AlphaFoldDB" id="A0A8J2R5J9"/>
<dbReference type="EMBL" id="CAKASE010000076">
    <property type="protein sequence ID" value="CAG9577521.1"/>
    <property type="molecule type" value="Genomic_DNA"/>
</dbReference>
<keyword evidence="3" id="KW-1185">Reference proteome</keyword>
<accession>A0A8J2R5J9</accession>
<dbReference type="Proteomes" id="UP000789524">
    <property type="component" value="Unassembled WGS sequence"/>
</dbReference>
<name>A0A8J2R5J9_9NEOP</name>
<protein>
    <submittedName>
        <fullName evidence="2">(African queen) hypothetical protein</fullName>
    </submittedName>
</protein>
<evidence type="ECO:0000313" key="2">
    <source>
        <dbReference type="EMBL" id="CAG9577521.1"/>
    </source>
</evidence>
<organism evidence="2 3">
    <name type="scientific">Danaus chrysippus</name>
    <name type="common">African queen</name>
    <dbReference type="NCBI Taxonomy" id="151541"/>
    <lineage>
        <taxon>Eukaryota</taxon>
        <taxon>Metazoa</taxon>
        <taxon>Ecdysozoa</taxon>
        <taxon>Arthropoda</taxon>
        <taxon>Hexapoda</taxon>
        <taxon>Insecta</taxon>
        <taxon>Pterygota</taxon>
        <taxon>Neoptera</taxon>
        <taxon>Endopterygota</taxon>
        <taxon>Lepidoptera</taxon>
        <taxon>Glossata</taxon>
        <taxon>Ditrysia</taxon>
        <taxon>Papilionoidea</taxon>
        <taxon>Nymphalidae</taxon>
        <taxon>Danainae</taxon>
        <taxon>Danaini</taxon>
        <taxon>Danaina</taxon>
        <taxon>Danaus</taxon>
        <taxon>Anosia</taxon>
    </lineage>
</organism>
<evidence type="ECO:0000313" key="3">
    <source>
        <dbReference type="Proteomes" id="UP000789524"/>
    </source>
</evidence>
<feature type="compositionally biased region" description="Gly residues" evidence="1">
    <location>
        <begin position="72"/>
        <end position="86"/>
    </location>
</feature>